<dbReference type="AlphaFoldDB" id="A0A565BY57"/>
<sequence length="124" mass="14373">MKRYDNVVVSPELVMRTLIEYSDQFWLEEELESAMIIACSPRQNSYLEKVGLPTVLSNCDLIYPALSGNEVGGVRQKTILSKQTTIMLGRFNQMACLVLFKDFDTSFRNDSDRYRTQRYLISRT</sequence>
<evidence type="ECO:0000313" key="2">
    <source>
        <dbReference type="EMBL" id="VVB06284.1"/>
    </source>
</evidence>
<evidence type="ECO:0000313" key="3">
    <source>
        <dbReference type="Proteomes" id="UP000489600"/>
    </source>
</evidence>
<keyword evidence="3" id="KW-1185">Reference proteome</keyword>
<dbReference type="Proteomes" id="UP000489600">
    <property type="component" value="Unassembled WGS sequence"/>
</dbReference>
<dbReference type="EMBL" id="CABITT030000005">
    <property type="protein sequence ID" value="VVB06284.1"/>
    <property type="molecule type" value="Genomic_DNA"/>
</dbReference>
<dbReference type="Pfam" id="PF21685">
    <property type="entry name" value="Fungal_virus_P2_N"/>
    <property type="match status" value="1"/>
</dbReference>
<organism evidence="2 3">
    <name type="scientific">Arabis nemorensis</name>
    <dbReference type="NCBI Taxonomy" id="586526"/>
    <lineage>
        <taxon>Eukaryota</taxon>
        <taxon>Viridiplantae</taxon>
        <taxon>Streptophyta</taxon>
        <taxon>Embryophyta</taxon>
        <taxon>Tracheophyta</taxon>
        <taxon>Spermatophyta</taxon>
        <taxon>Magnoliopsida</taxon>
        <taxon>eudicotyledons</taxon>
        <taxon>Gunneridae</taxon>
        <taxon>Pentapetalae</taxon>
        <taxon>rosids</taxon>
        <taxon>malvids</taxon>
        <taxon>Brassicales</taxon>
        <taxon>Brassicaceae</taxon>
        <taxon>Arabideae</taxon>
        <taxon>Arabis</taxon>
    </lineage>
</organism>
<comment type="caution">
    <text evidence="2">The sequence shown here is derived from an EMBL/GenBank/DDBJ whole genome shotgun (WGS) entry which is preliminary data.</text>
</comment>
<proteinExistence type="predicted"/>
<accession>A0A565BY57</accession>
<dbReference type="OrthoDB" id="1819780at2759"/>
<reference evidence="2" key="1">
    <citation type="submission" date="2019-07" db="EMBL/GenBank/DDBJ databases">
        <authorList>
            <person name="Dittberner H."/>
        </authorList>
    </citation>
    <scope>NUCLEOTIDE SEQUENCE [LARGE SCALE GENOMIC DNA]</scope>
</reference>
<gene>
    <name evidence="2" type="ORF">ANE_LOCUS16728</name>
</gene>
<protein>
    <recommendedName>
        <fullName evidence="1">Capsid protein N-terminal domain-containing protein</fullName>
    </recommendedName>
</protein>
<dbReference type="InterPro" id="IPR049324">
    <property type="entry name" value="P2_N_fungal_virus"/>
</dbReference>
<evidence type="ECO:0000259" key="1">
    <source>
        <dbReference type="Pfam" id="PF21685"/>
    </source>
</evidence>
<feature type="domain" description="Capsid protein N-terminal" evidence="1">
    <location>
        <begin position="6"/>
        <end position="104"/>
    </location>
</feature>
<name>A0A565BY57_9BRAS</name>